<comment type="caution">
    <text evidence="1">The sequence shown here is derived from an EMBL/GenBank/DDBJ whole genome shotgun (WGS) entry which is preliminary data.</text>
</comment>
<reference evidence="1 2" key="1">
    <citation type="submission" date="2018-09" db="EMBL/GenBank/DDBJ databases">
        <title>Novel species of Cryobacterium.</title>
        <authorList>
            <person name="Liu Q."/>
            <person name="Xin Y.-H."/>
        </authorList>
    </citation>
    <scope>NUCLEOTIDE SEQUENCE [LARGE SCALE GENOMIC DNA]</scope>
    <source>
        <strain evidence="1 2">Hh39</strain>
    </source>
</reference>
<proteinExistence type="predicted"/>
<keyword evidence="2" id="KW-1185">Reference proteome</keyword>
<gene>
    <name evidence="1" type="ORF">D6T64_14430</name>
</gene>
<keyword evidence="1" id="KW-0378">Hydrolase</keyword>
<dbReference type="PANTHER" id="PTHR43235">
    <property type="entry name" value="GLUTAMINE AMIDOTRANSFERASE PB2B2.05-RELATED"/>
    <property type="match status" value="1"/>
</dbReference>
<dbReference type="AlphaFoldDB" id="A0A3A5MFC7"/>
<dbReference type="InterPro" id="IPR011697">
    <property type="entry name" value="Peptidase_C26"/>
</dbReference>
<dbReference type="InterPro" id="IPR044668">
    <property type="entry name" value="PuuD-like"/>
</dbReference>
<sequence length="268" mass="27060">MAASAGTASSDSAGQPRLAVIEVTGHRPDRPEYHAKVQVLNARVASDAASAGWQVTRIAAADVTPAALLAATTDADAIVIVGGEDITPRFYGGSTGYEAETHHFAIADEGQIALVRRAARLGTPLLGICRGLQIINVALGGSIDQHIDDGIHRNVGVPIDEILSTHDVTLGVGSGLVASLGGTQIVVQSAHHQSVARLGAGLVAAAFAPDGLVEAVEHVTAPITGVQWHPEAPDAPAQQLPLLLAALRAGVTAGVTAGAVGTVELVAA</sequence>
<dbReference type="Gene3D" id="3.40.50.880">
    <property type="match status" value="1"/>
</dbReference>
<dbReference type="Pfam" id="PF07722">
    <property type="entry name" value="Peptidase_C26"/>
    <property type="match status" value="1"/>
</dbReference>
<dbReference type="SUPFAM" id="SSF52317">
    <property type="entry name" value="Class I glutamine amidotransferase-like"/>
    <property type="match status" value="1"/>
</dbReference>
<dbReference type="Proteomes" id="UP000272015">
    <property type="component" value="Unassembled WGS sequence"/>
</dbReference>
<organism evidence="1 2">
    <name type="scientific">Cryobacterium melibiosiphilum</name>
    <dbReference type="NCBI Taxonomy" id="995039"/>
    <lineage>
        <taxon>Bacteria</taxon>
        <taxon>Bacillati</taxon>
        <taxon>Actinomycetota</taxon>
        <taxon>Actinomycetes</taxon>
        <taxon>Micrococcales</taxon>
        <taxon>Microbacteriaceae</taxon>
        <taxon>Cryobacterium</taxon>
    </lineage>
</organism>
<dbReference type="GO" id="GO:0006598">
    <property type="term" value="P:polyamine catabolic process"/>
    <property type="evidence" value="ECO:0007669"/>
    <property type="project" value="TreeGrafter"/>
</dbReference>
<dbReference type="PROSITE" id="PS51273">
    <property type="entry name" value="GATASE_TYPE_1"/>
    <property type="match status" value="1"/>
</dbReference>
<dbReference type="OrthoDB" id="9813383at2"/>
<dbReference type="GO" id="GO:0033969">
    <property type="term" value="F:gamma-glutamyl-gamma-aminobutyrate hydrolase activity"/>
    <property type="evidence" value="ECO:0007669"/>
    <property type="project" value="TreeGrafter"/>
</dbReference>
<dbReference type="PANTHER" id="PTHR43235:SF1">
    <property type="entry name" value="GLUTAMINE AMIDOTRANSFERASE PB2B2.05-RELATED"/>
    <property type="match status" value="1"/>
</dbReference>
<evidence type="ECO:0000313" key="1">
    <source>
        <dbReference type="EMBL" id="RJT87501.1"/>
    </source>
</evidence>
<dbReference type="EMBL" id="QZVS01000089">
    <property type="protein sequence ID" value="RJT87501.1"/>
    <property type="molecule type" value="Genomic_DNA"/>
</dbReference>
<accession>A0A3A5MFC7</accession>
<dbReference type="GO" id="GO:0005829">
    <property type="term" value="C:cytosol"/>
    <property type="evidence" value="ECO:0007669"/>
    <property type="project" value="TreeGrafter"/>
</dbReference>
<dbReference type="InterPro" id="IPR029062">
    <property type="entry name" value="Class_I_gatase-like"/>
</dbReference>
<name>A0A3A5MFC7_9MICO</name>
<protein>
    <submittedName>
        <fullName evidence="1">Gamma-glutamyl-gamma-aminobutyrate hydrolase family protein</fullName>
    </submittedName>
</protein>
<evidence type="ECO:0000313" key="2">
    <source>
        <dbReference type="Proteomes" id="UP000272015"/>
    </source>
</evidence>